<organism evidence="6 7">
    <name type="scientific">Aaosphaeria arxii CBS 175.79</name>
    <dbReference type="NCBI Taxonomy" id="1450172"/>
    <lineage>
        <taxon>Eukaryota</taxon>
        <taxon>Fungi</taxon>
        <taxon>Dikarya</taxon>
        <taxon>Ascomycota</taxon>
        <taxon>Pezizomycotina</taxon>
        <taxon>Dothideomycetes</taxon>
        <taxon>Pleosporomycetidae</taxon>
        <taxon>Pleosporales</taxon>
        <taxon>Pleosporales incertae sedis</taxon>
        <taxon>Aaosphaeria</taxon>
    </lineage>
</organism>
<evidence type="ECO:0000313" key="7">
    <source>
        <dbReference type="Proteomes" id="UP000799778"/>
    </source>
</evidence>
<dbReference type="Gene3D" id="4.10.240.10">
    <property type="entry name" value="Zn(2)-C6 fungal-type DNA-binding domain"/>
    <property type="match status" value="1"/>
</dbReference>
<evidence type="ECO:0000256" key="3">
    <source>
        <dbReference type="ARBA" id="ARBA00023163"/>
    </source>
</evidence>
<keyword evidence="4" id="KW-0539">Nucleus</keyword>
<keyword evidence="1" id="KW-0479">Metal-binding</keyword>
<dbReference type="GO" id="GO:0003677">
    <property type="term" value="F:DNA binding"/>
    <property type="evidence" value="ECO:0007669"/>
    <property type="project" value="InterPro"/>
</dbReference>
<dbReference type="GO" id="GO:0000981">
    <property type="term" value="F:DNA-binding transcription factor activity, RNA polymerase II-specific"/>
    <property type="evidence" value="ECO:0007669"/>
    <property type="project" value="InterPro"/>
</dbReference>
<evidence type="ECO:0000256" key="1">
    <source>
        <dbReference type="ARBA" id="ARBA00022723"/>
    </source>
</evidence>
<dbReference type="RefSeq" id="XP_033383567.1">
    <property type="nucleotide sequence ID" value="XM_033530989.1"/>
</dbReference>
<dbReference type="PANTHER" id="PTHR47424:SF6">
    <property type="entry name" value="PROLINE UTILIZATION TRANS-ACTIVATOR"/>
    <property type="match status" value="1"/>
</dbReference>
<keyword evidence="3" id="KW-0804">Transcription</keyword>
<dbReference type="Pfam" id="PF00172">
    <property type="entry name" value="Zn_clus"/>
    <property type="match status" value="1"/>
</dbReference>
<dbReference type="SMART" id="SM00066">
    <property type="entry name" value="GAL4"/>
    <property type="match status" value="1"/>
</dbReference>
<dbReference type="SUPFAM" id="SSF57701">
    <property type="entry name" value="Zn2/Cys6 DNA-binding domain"/>
    <property type="match status" value="1"/>
</dbReference>
<protein>
    <submittedName>
        <fullName evidence="6">C6 transcription factor</fullName>
    </submittedName>
</protein>
<dbReference type="AlphaFoldDB" id="A0A6A5XPQ5"/>
<reference evidence="6" key="1">
    <citation type="journal article" date="2020" name="Stud. Mycol.">
        <title>101 Dothideomycetes genomes: a test case for predicting lifestyles and emergence of pathogens.</title>
        <authorList>
            <person name="Haridas S."/>
            <person name="Albert R."/>
            <person name="Binder M."/>
            <person name="Bloem J."/>
            <person name="Labutti K."/>
            <person name="Salamov A."/>
            <person name="Andreopoulos B."/>
            <person name="Baker S."/>
            <person name="Barry K."/>
            <person name="Bills G."/>
            <person name="Bluhm B."/>
            <person name="Cannon C."/>
            <person name="Castanera R."/>
            <person name="Culley D."/>
            <person name="Daum C."/>
            <person name="Ezra D."/>
            <person name="Gonzalez J."/>
            <person name="Henrissat B."/>
            <person name="Kuo A."/>
            <person name="Liang C."/>
            <person name="Lipzen A."/>
            <person name="Lutzoni F."/>
            <person name="Magnuson J."/>
            <person name="Mondo S."/>
            <person name="Nolan M."/>
            <person name="Ohm R."/>
            <person name="Pangilinan J."/>
            <person name="Park H.-J."/>
            <person name="Ramirez L."/>
            <person name="Alfaro M."/>
            <person name="Sun H."/>
            <person name="Tritt A."/>
            <person name="Yoshinaga Y."/>
            <person name="Zwiers L.-H."/>
            <person name="Turgeon B."/>
            <person name="Goodwin S."/>
            <person name="Spatafora J."/>
            <person name="Crous P."/>
            <person name="Grigoriev I."/>
        </authorList>
    </citation>
    <scope>NUCLEOTIDE SEQUENCE</scope>
    <source>
        <strain evidence="6">CBS 175.79</strain>
    </source>
</reference>
<dbReference type="GO" id="GO:0008270">
    <property type="term" value="F:zinc ion binding"/>
    <property type="evidence" value="ECO:0007669"/>
    <property type="project" value="InterPro"/>
</dbReference>
<dbReference type="GO" id="GO:0006351">
    <property type="term" value="P:DNA-templated transcription"/>
    <property type="evidence" value="ECO:0007669"/>
    <property type="project" value="InterPro"/>
</dbReference>
<dbReference type="Proteomes" id="UP000799778">
    <property type="component" value="Unassembled WGS sequence"/>
</dbReference>
<dbReference type="InterPro" id="IPR036864">
    <property type="entry name" value="Zn2-C6_fun-type_DNA-bd_sf"/>
</dbReference>
<gene>
    <name evidence="6" type="ORF">BU24DRAFT_449984</name>
</gene>
<dbReference type="PANTHER" id="PTHR47424">
    <property type="entry name" value="REGULATORY PROTEIN GAL4"/>
    <property type="match status" value="1"/>
</dbReference>
<evidence type="ECO:0000256" key="4">
    <source>
        <dbReference type="ARBA" id="ARBA00023242"/>
    </source>
</evidence>
<dbReference type="GeneID" id="54288386"/>
<dbReference type="InterPro" id="IPR051127">
    <property type="entry name" value="Fungal_SecMet_Regulators"/>
</dbReference>
<dbReference type="CDD" id="cd00067">
    <property type="entry name" value="GAL4"/>
    <property type="match status" value="1"/>
</dbReference>
<evidence type="ECO:0000313" key="6">
    <source>
        <dbReference type="EMBL" id="KAF2015228.1"/>
    </source>
</evidence>
<dbReference type="SMART" id="SM00906">
    <property type="entry name" value="Fungal_trans"/>
    <property type="match status" value="1"/>
</dbReference>
<evidence type="ECO:0000256" key="2">
    <source>
        <dbReference type="ARBA" id="ARBA00023015"/>
    </source>
</evidence>
<accession>A0A6A5XPQ5</accession>
<evidence type="ECO:0000259" key="5">
    <source>
        <dbReference type="PROSITE" id="PS50048"/>
    </source>
</evidence>
<dbReference type="CDD" id="cd12148">
    <property type="entry name" value="fungal_TF_MHR"/>
    <property type="match status" value="1"/>
</dbReference>
<dbReference type="InterPro" id="IPR007219">
    <property type="entry name" value="XnlR_reg_dom"/>
</dbReference>
<sequence length="635" mass="70770">MTQRSSVACSRCRRRKTKCTGNPPQSCNACIAVHRECTYLEAPKKVLVSESYLLRLRAQARSNEHSEASRNNLSNHVATAGSDMQENLQGNDEWWYDGSKNILMNAEGEQHSIGASSSTHLVMRMNPSTLPIAYAAPPLYDVSCLSRSSDHSIPDLPPIELCKQLFQAQHVFIGSIFSSLHPDDFYQRLDYVHSKELDLTRVETRLTICQVLVVLSLGQLYSINQWTNNQGPPGFSYFQSALDVLPAIHERPSLQFIEVLAYVAYYMQNLNRPDAAFIYIGVALRMALSLGLHQEVAESGIDSSLQKRRTEVWWSLYSLDRILSIKSGHAITIRDEDITLPFPTFTDSPCISSRDIILVKYTELARLLGKIGEEIYKRRSHSAPKLISSIRDIINSLSDWLQFMPEIVRSDLSQPDKKPDRAIVNIYLLLYSCIALTTRPLLYYIIRKFLDSEVAGVSIRDWKVGLSENVVFLVQYAVEAAIQATALMGRAQKFDMIATYGYLEGEYAFSATLLLIMANAALSSSGQTETSIGEGLGILKGMADRGNHLIRARHQQLLSLQASLQPRDNANGSNDTGIGCGDGSSTYMPNDAPSLILPQSFHFSIDDDPQLWVDIANHCDVDLSLDSIGGSFGRQ</sequence>
<keyword evidence="7" id="KW-1185">Reference proteome</keyword>
<dbReference type="OrthoDB" id="3266505at2759"/>
<feature type="domain" description="Zn(2)-C6 fungal-type" evidence="5">
    <location>
        <begin position="8"/>
        <end position="39"/>
    </location>
</feature>
<dbReference type="EMBL" id="ML978069">
    <property type="protein sequence ID" value="KAF2015228.1"/>
    <property type="molecule type" value="Genomic_DNA"/>
</dbReference>
<dbReference type="PROSITE" id="PS00463">
    <property type="entry name" value="ZN2_CY6_FUNGAL_1"/>
    <property type="match status" value="1"/>
</dbReference>
<dbReference type="Pfam" id="PF04082">
    <property type="entry name" value="Fungal_trans"/>
    <property type="match status" value="1"/>
</dbReference>
<dbReference type="PROSITE" id="PS50048">
    <property type="entry name" value="ZN2_CY6_FUNGAL_2"/>
    <property type="match status" value="1"/>
</dbReference>
<dbReference type="InterPro" id="IPR001138">
    <property type="entry name" value="Zn2Cys6_DnaBD"/>
</dbReference>
<proteinExistence type="predicted"/>
<keyword evidence="2" id="KW-0805">Transcription regulation</keyword>
<name>A0A6A5XPQ5_9PLEO</name>